<dbReference type="PROSITE" id="PS51384">
    <property type="entry name" value="FAD_FR"/>
    <property type="match status" value="1"/>
</dbReference>
<evidence type="ECO:0000313" key="10">
    <source>
        <dbReference type="EMBL" id="MFC4529886.1"/>
    </source>
</evidence>
<protein>
    <submittedName>
        <fullName evidence="10">FAD-dependent oxidoreductase</fullName>
    </submittedName>
</protein>
<dbReference type="Gene3D" id="2.40.30.10">
    <property type="entry name" value="Translation factors"/>
    <property type="match status" value="1"/>
</dbReference>
<dbReference type="Gene3D" id="3.50.50.60">
    <property type="entry name" value="FAD/NAD(P)-binding domain"/>
    <property type="match status" value="2"/>
</dbReference>
<keyword evidence="2" id="KW-0001">2Fe-2S</keyword>
<dbReference type="Gene3D" id="3.10.20.30">
    <property type="match status" value="1"/>
</dbReference>
<gene>
    <name evidence="10" type="ORF">ACFO60_03840</name>
</gene>
<proteinExistence type="predicted"/>
<dbReference type="InterPro" id="IPR036010">
    <property type="entry name" value="2Fe-2S_ferredoxin-like_sf"/>
</dbReference>
<evidence type="ECO:0000256" key="3">
    <source>
        <dbReference type="ARBA" id="ARBA00022729"/>
    </source>
</evidence>
<evidence type="ECO:0000259" key="8">
    <source>
        <dbReference type="PROSITE" id="PS51085"/>
    </source>
</evidence>
<dbReference type="InterPro" id="IPR012675">
    <property type="entry name" value="Beta-grasp_dom_sf"/>
</dbReference>
<dbReference type="InterPro" id="IPR039261">
    <property type="entry name" value="FNR_nucleotide-bd"/>
</dbReference>
<accession>A0ABV9C9V4</accession>
<keyword evidence="5" id="KW-0521">NADP</keyword>
<dbReference type="CDD" id="cd00207">
    <property type="entry name" value="fer2"/>
    <property type="match status" value="1"/>
</dbReference>
<dbReference type="Pfam" id="PF00111">
    <property type="entry name" value="Fer2"/>
    <property type="match status" value="1"/>
</dbReference>
<dbReference type="PROSITE" id="PS00197">
    <property type="entry name" value="2FE2S_FER_1"/>
    <property type="match status" value="1"/>
</dbReference>
<evidence type="ECO:0000256" key="2">
    <source>
        <dbReference type="ARBA" id="ARBA00022714"/>
    </source>
</evidence>
<dbReference type="InterPro" id="IPR002937">
    <property type="entry name" value="Amino_oxidase"/>
</dbReference>
<dbReference type="InterPro" id="IPR017927">
    <property type="entry name" value="FAD-bd_FR_type"/>
</dbReference>
<comment type="caution">
    <text evidence="10">The sequence shown here is derived from an EMBL/GenBank/DDBJ whole genome shotgun (WGS) entry which is preliminary data.</text>
</comment>
<dbReference type="InterPro" id="IPR008333">
    <property type="entry name" value="Cbr1-like_FAD-bd_dom"/>
</dbReference>
<keyword evidence="6" id="KW-0411">Iron-sulfur</keyword>
<dbReference type="InterPro" id="IPR006058">
    <property type="entry name" value="2Fe2S_fd_BS"/>
</dbReference>
<evidence type="ECO:0000256" key="6">
    <source>
        <dbReference type="ARBA" id="ARBA00023014"/>
    </source>
</evidence>
<dbReference type="Proteomes" id="UP001596004">
    <property type="component" value="Unassembled WGS sequence"/>
</dbReference>
<dbReference type="InterPro" id="IPR001041">
    <property type="entry name" value="2Fe-2S_ferredoxin-type"/>
</dbReference>
<dbReference type="PROSITE" id="PS51085">
    <property type="entry name" value="2FE2S_FER_2"/>
    <property type="match status" value="1"/>
</dbReference>
<name>A0ABV9C9V4_9ACTN</name>
<feature type="domain" description="2Fe-2S ferredoxin-type" evidence="8">
    <location>
        <begin position="754"/>
        <end position="839"/>
    </location>
</feature>
<evidence type="ECO:0000256" key="4">
    <source>
        <dbReference type="ARBA" id="ARBA00022827"/>
    </source>
</evidence>
<keyword evidence="2" id="KW-0408">Iron</keyword>
<evidence type="ECO:0000256" key="7">
    <source>
        <dbReference type="ARBA" id="ARBA00023027"/>
    </source>
</evidence>
<dbReference type="InterPro" id="IPR001433">
    <property type="entry name" value="OxRdtase_FAD/NAD-bd"/>
</dbReference>
<keyword evidence="7" id="KW-0520">NAD</keyword>
<dbReference type="RefSeq" id="WP_380836899.1">
    <property type="nucleotide sequence ID" value="NZ_JBHSFP010000002.1"/>
</dbReference>
<dbReference type="InterPro" id="IPR017938">
    <property type="entry name" value="Riboflavin_synthase-like_b-brl"/>
</dbReference>
<dbReference type="Gene3D" id="3.40.50.80">
    <property type="entry name" value="Nucleotide-binding domain of ferredoxin-NADP reductase (FNR) module"/>
    <property type="match status" value="1"/>
</dbReference>
<dbReference type="InterPro" id="IPR052206">
    <property type="entry name" value="Retinol_saturase"/>
</dbReference>
<dbReference type="SUPFAM" id="SSF51905">
    <property type="entry name" value="FAD/NAD(P)-binding domain"/>
    <property type="match status" value="1"/>
</dbReference>
<keyword evidence="4" id="KW-0274">FAD</keyword>
<evidence type="ECO:0000256" key="5">
    <source>
        <dbReference type="ARBA" id="ARBA00022857"/>
    </source>
</evidence>
<evidence type="ECO:0000259" key="9">
    <source>
        <dbReference type="PROSITE" id="PS51384"/>
    </source>
</evidence>
<reference evidence="11" key="1">
    <citation type="journal article" date="2019" name="Int. J. Syst. Evol. Microbiol.">
        <title>The Global Catalogue of Microorganisms (GCM) 10K type strain sequencing project: providing services to taxonomists for standard genome sequencing and annotation.</title>
        <authorList>
            <consortium name="The Broad Institute Genomics Platform"/>
            <consortium name="The Broad Institute Genome Sequencing Center for Infectious Disease"/>
            <person name="Wu L."/>
            <person name="Ma J."/>
        </authorList>
    </citation>
    <scope>NUCLEOTIDE SEQUENCE [LARGE SCALE GENOMIC DNA]</scope>
    <source>
        <strain evidence="11">CGMCC 4.7132</strain>
    </source>
</reference>
<keyword evidence="2" id="KW-0479">Metal-binding</keyword>
<feature type="domain" description="FAD-binding FR-type" evidence="9">
    <location>
        <begin position="500"/>
        <end position="605"/>
    </location>
</feature>
<sequence>MAFEETDVVVIGSGMGGLAAARMLAQFGGKRVLVLEQHYTLGGMTHEFSREDRYRFGTGVHYISANAGPFLNFMTDGRVQLQPLPDDYDVLHFPGFDFAVPATRAKFQARLAERFPDEVEAIDRYFRKTRRAMAGLAARNVVSSLPAPVRSVGLPVVERLFPATYRPLREEVHRSVADPRLRAILQARWGLYGTPPARSAFGYHAAVPTTFFMDGTAHPVGGPKAINEVVLAALGEHGVELRARQLVERIVVERGRVSGVDVSDTATGRAYRVKAPTVVSAAGVRNTYALLDRSAEVADLPAEPSAVMLFLGLERSPAAFGLRGENHWFMPDLDGSPHGTLYVSFASLNNPAARFHTVEVLELVDPATFDQWRDRPEEYRKIKEEWTERLLDRLEERWPGFRETVAFAELATPLTFEHYQHSVRGSFYGLAATPERLRSRRAGTRTPVKGLVVAGQDAWGSGLVGALAGGLMAANAVLRPRQVGAMWRAVRGPVARRSGDWRGYLRVSAIERLTPSIRKIRLVPLDTGATPFGFVAGQYLKIELPVAVEPVERSYSISSGPDVTDFVEIAVKREPDGLGSTFLHDELQVGQALRVGGPFGEFTWAPTGSGGTLLLIAGGVGITPLMSVLAAAASAGHRGRIVLLVGCRDEVPFQRELDELRAGLPGLEVVVFRTGPGGRGRIDLDGLRPYAAGVARVHLCGPAPMMQDVLGHLARLDVPRDIVRTEAFVSGRSGQTRRERAHAIAVAAQEAGVTGYTIGTPGGGSFPCPPGRTVLDAANAARVPFPQSCGEGACGTCRVRVLKGNYETDTRGLFSAEELDEGWRLACQTLPTGDLVIDR</sequence>
<dbReference type="PRINTS" id="PR00410">
    <property type="entry name" value="PHEHYDRXLASE"/>
</dbReference>
<dbReference type="SUPFAM" id="SSF54292">
    <property type="entry name" value="2Fe-2S ferredoxin-like"/>
    <property type="match status" value="1"/>
</dbReference>
<dbReference type="Pfam" id="PF01593">
    <property type="entry name" value="Amino_oxidase"/>
    <property type="match status" value="1"/>
</dbReference>
<keyword evidence="1" id="KW-0285">Flavoprotein</keyword>
<dbReference type="Pfam" id="PF00175">
    <property type="entry name" value="NAD_binding_1"/>
    <property type="match status" value="1"/>
</dbReference>
<dbReference type="PANTHER" id="PTHR46091">
    <property type="entry name" value="BLR7054 PROTEIN"/>
    <property type="match status" value="1"/>
</dbReference>
<dbReference type="Pfam" id="PF00970">
    <property type="entry name" value="FAD_binding_6"/>
    <property type="match status" value="1"/>
</dbReference>
<dbReference type="EMBL" id="JBHSFP010000002">
    <property type="protein sequence ID" value="MFC4529886.1"/>
    <property type="molecule type" value="Genomic_DNA"/>
</dbReference>
<evidence type="ECO:0000313" key="11">
    <source>
        <dbReference type="Proteomes" id="UP001596004"/>
    </source>
</evidence>
<dbReference type="PANTHER" id="PTHR46091:SF3">
    <property type="entry name" value="AMINE OXIDASE DOMAIN-CONTAINING PROTEIN"/>
    <property type="match status" value="1"/>
</dbReference>
<keyword evidence="11" id="KW-1185">Reference proteome</keyword>
<dbReference type="InterPro" id="IPR001709">
    <property type="entry name" value="Flavoprot_Pyr_Nucl_cyt_Rdtase"/>
</dbReference>
<evidence type="ECO:0000256" key="1">
    <source>
        <dbReference type="ARBA" id="ARBA00022630"/>
    </source>
</evidence>
<organism evidence="10 11">
    <name type="scientific">Sphaerisporangium dianthi</name>
    <dbReference type="NCBI Taxonomy" id="1436120"/>
    <lineage>
        <taxon>Bacteria</taxon>
        <taxon>Bacillati</taxon>
        <taxon>Actinomycetota</taxon>
        <taxon>Actinomycetes</taxon>
        <taxon>Streptosporangiales</taxon>
        <taxon>Streptosporangiaceae</taxon>
        <taxon>Sphaerisporangium</taxon>
    </lineage>
</organism>
<dbReference type="SUPFAM" id="SSF52343">
    <property type="entry name" value="Ferredoxin reductase-like, C-terminal NADP-linked domain"/>
    <property type="match status" value="1"/>
</dbReference>
<keyword evidence="3" id="KW-0732">Signal</keyword>
<dbReference type="PRINTS" id="PR00371">
    <property type="entry name" value="FPNCR"/>
</dbReference>
<dbReference type="InterPro" id="IPR036188">
    <property type="entry name" value="FAD/NAD-bd_sf"/>
</dbReference>
<dbReference type="SUPFAM" id="SSF63380">
    <property type="entry name" value="Riboflavin synthase domain-like"/>
    <property type="match status" value="1"/>
</dbReference>